<keyword evidence="1" id="KW-0812">Transmembrane</keyword>
<reference evidence="2 3" key="1">
    <citation type="submission" date="2019-12" db="EMBL/GenBank/DDBJ databases">
        <title>Isolation and characterization of three novel carbon monoxide-oxidizing members of Halobacteria from salione crusts and soils.</title>
        <authorList>
            <person name="Myers M.R."/>
            <person name="King G.M."/>
        </authorList>
    </citation>
    <scope>NUCLEOTIDE SEQUENCE [LARGE SCALE GENOMIC DNA]</scope>
    <source>
        <strain evidence="2 3">WSA2</strain>
    </source>
</reference>
<protein>
    <submittedName>
        <fullName evidence="2">Uncharacterized protein</fullName>
    </submittedName>
</protein>
<dbReference type="Proteomes" id="UP000437065">
    <property type="component" value="Unassembled WGS sequence"/>
</dbReference>
<evidence type="ECO:0000313" key="3">
    <source>
        <dbReference type="Proteomes" id="UP000437065"/>
    </source>
</evidence>
<dbReference type="AlphaFoldDB" id="A0A6B0SVI4"/>
<keyword evidence="1" id="KW-1133">Transmembrane helix</keyword>
<comment type="caution">
    <text evidence="2">The sequence shown here is derived from an EMBL/GenBank/DDBJ whole genome shotgun (WGS) entry which is preliminary data.</text>
</comment>
<evidence type="ECO:0000313" key="2">
    <source>
        <dbReference type="EMBL" id="MXR40633.1"/>
    </source>
</evidence>
<organism evidence="2 3">
    <name type="scientific">Halobaculum saliterrae</name>
    <dbReference type="NCBI Taxonomy" id="2073113"/>
    <lineage>
        <taxon>Archaea</taxon>
        <taxon>Methanobacteriati</taxon>
        <taxon>Methanobacteriota</taxon>
        <taxon>Stenosarchaea group</taxon>
        <taxon>Halobacteria</taxon>
        <taxon>Halobacteriales</taxon>
        <taxon>Haloferacaceae</taxon>
        <taxon>Halobaculum</taxon>
    </lineage>
</organism>
<evidence type="ECO:0000256" key="1">
    <source>
        <dbReference type="SAM" id="Phobius"/>
    </source>
</evidence>
<sequence length="95" mass="9488">MSGCGRTRGVTVLLAVGLVLLCGALATTGLAQDTGDDDRSIGTLVDDIRDQYETTETAVSMASSPVSPALLGGGLGVGIGAIAGAGFAYRNRGMR</sequence>
<keyword evidence="3" id="KW-1185">Reference proteome</keyword>
<keyword evidence="1" id="KW-0472">Membrane</keyword>
<name>A0A6B0SVI4_9EURY</name>
<proteinExistence type="predicted"/>
<gene>
    <name evidence="2" type="ORF">GRX01_04630</name>
</gene>
<feature type="transmembrane region" description="Helical" evidence="1">
    <location>
        <begin position="69"/>
        <end position="89"/>
    </location>
</feature>
<dbReference type="EMBL" id="WUUS01000002">
    <property type="protein sequence ID" value="MXR40633.1"/>
    <property type="molecule type" value="Genomic_DNA"/>
</dbReference>
<dbReference type="RefSeq" id="WP_159663877.1">
    <property type="nucleotide sequence ID" value="NZ_WUUS01000002.1"/>
</dbReference>
<accession>A0A6B0SVI4</accession>